<dbReference type="InterPro" id="IPR020904">
    <property type="entry name" value="Sc_DH/Rdtase_CS"/>
</dbReference>
<dbReference type="PRINTS" id="PR00081">
    <property type="entry name" value="GDHRDH"/>
</dbReference>
<dbReference type="PANTHER" id="PTHR43658">
    <property type="entry name" value="SHORT-CHAIN DEHYDROGENASE/REDUCTASE"/>
    <property type="match status" value="1"/>
</dbReference>
<dbReference type="eggNOG" id="COG1028">
    <property type="taxonomic scope" value="Bacteria"/>
</dbReference>
<dbReference type="AlphaFoldDB" id="A0A073K0C3"/>
<comment type="similarity">
    <text evidence="1">Belongs to the short-chain dehydrogenases/reductases (SDR) family.</text>
</comment>
<feature type="domain" description="Ketoreductase" evidence="3">
    <location>
        <begin position="6"/>
        <end position="193"/>
    </location>
</feature>
<dbReference type="OrthoDB" id="9794138at2"/>
<dbReference type="FunFam" id="3.40.50.720:FF:000215">
    <property type="entry name" value="3-hydroxyacyl-CoA dehydrogenase type-2"/>
    <property type="match status" value="1"/>
</dbReference>
<evidence type="ECO:0000256" key="1">
    <source>
        <dbReference type="ARBA" id="ARBA00006484"/>
    </source>
</evidence>
<dbReference type="PROSITE" id="PS00061">
    <property type="entry name" value="ADH_SHORT"/>
    <property type="match status" value="1"/>
</dbReference>
<dbReference type="Gene3D" id="3.40.50.720">
    <property type="entry name" value="NAD(P)-binding Rossmann-like Domain"/>
    <property type="match status" value="1"/>
</dbReference>
<name>A0A073K0C3_9BACI</name>
<evidence type="ECO:0000256" key="2">
    <source>
        <dbReference type="ARBA" id="ARBA00023002"/>
    </source>
</evidence>
<evidence type="ECO:0000259" key="3">
    <source>
        <dbReference type="SMART" id="SM00822"/>
    </source>
</evidence>
<evidence type="ECO:0000313" key="5">
    <source>
        <dbReference type="Proteomes" id="UP000027822"/>
    </source>
</evidence>
<dbReference type="GO" id="GO:0016491">
    <property type="term" value="F:oxidoreductase activity"/>
    <property type="evidence" value="ECO:0007669"/>
    <property type="project" value="UniProtKB-KW"/>
</dbReference>
<dbReference type="Proteomes" id="UP000027822">
    <property type="component" value="Unassembled WGS sequence"/>
</dbReference>
<dbReference type="SMART" id="SM00822">
    <property type="entry name" value="PKS_KR"/>
    <property type="match status" value="1"/>
</dbReference>
<keyword evidence="5" id="KW-1185">Reference proteome</keyword>
<comment type="caution">
    <text evidence="4">The sequence shown here is derived from an EMBL/GenBank/DDBJ whole genome shotgun (WGS) entry which is preliminary data.</text>
</comment>
<sequence>MNIKDKVAIVTGGASGLGLATTMRLIEKGAKVAVFDINETVAKAVVDQLGESAQYFLVNVVDEESVQQAISQVVEAFGAIHICVNCAGVGTPGKTIGKQGVLSLENFNKIVGINLIGTFNVLRLAANEMKNNAPLTDCGERGVIINTASIAAFDGQMGQVAYGASKAGVAGMTLPAARDLSQFGIRVNTIAPGLFMTPMASGLSEKVIQKLSESVEFPKRLGKPSEFAEMATFIMEHAYINGEVIRLDGGIRMAPR</sequence>
<dbReference type="EMBL" id="JOTN01000005">
    <property type="protein sequence ID" value="KEK19897.1"/>
    <property type="molecule type" value="Genomic_DNA"/>
</dbReference>
<protein>
    <submittedName>
        <fullName evidence="4">3-hydroxy-2-methylbutyryl-CoA dehydrogenase</fullName>
    </submittedName>
</protein>
<dbReference type="Pfam" id="PF13561">
    <property type="entry name" value="adh_short_C2"/>
    <property type="match status" value="1"/>
</dbReference>
<keyword evidence="2" id="KW-0560">Oxidoreductase</keyword>
<dbReference type="RefSeq" id="WP_034638067.1">
    <property type="nucleotide sequence ID" value="NZ_CBCSJC010000010.1"/>
</dbReference>
<reference evidence="4 5" key="1">
    <citation type="submission" date="2014-06" db="EMBL/GenBank/DDBJ databases">
        <title>Draft genome sequence of Bacillus manliponensis JCM 15802 (MCCC 1A00708).</title>
        <authorList>
            <person name="Lai Q."/>
            <person name="Liu Y."/>
            <person name="Shao Z."/>
        </authorList>
    </citation>
    <scope>NUCLEOTIDE SEQUENCE [LARGE SCALE GENOMIC DNA]</scope>
    <source>
        <strain evidence="4 5">JCM 15802</strain>
    </source>
</reference>
<dbReference type="STRING" id="574376.BAMA_19170"/>
<gene>
    <name evidence="4" type="ORF">BAMA_19170</name>
</gene>
<dbReference type="InterPro" id="IPR002347">
    <property type="entry name" value="SDR_fam"/>
</dbReference>
<evidence type="ECO:0000313" key="4">
    <source>
        <dbReference type="EMBL" id="KEK19897.1"/>
    </source>
</evidence>
<accession>A0A073K0C3</accession>
<proteinExistence type="inferred from homology"/>
<dbReference type="PRINTS" id="PR00080">
    <property type="entry name" value="SDRFAMILY"/>
</dbReference>
<dbReference type="InterPro" id="IPR036291">
    <property type="entry name" value="NAD(P)-bd_dom_sf"/>
</dbReference>
<dbReference type="PANTHER" id="PTHR43658:SF8">
    <property type="entry name" value="17-BETA-HYDROXYSTEROID DEHYDROGENASE 14-RELATED"/>
    <property type="match status" value="1"/>
</dbReference>
<dbReference type="SUPFAM" id="SSF51735">
    <property type="entry name" value="NAD(P)-binding Rossmann-fold domains"/>
    <property type="match status" value="1"/>
</dbReference>
<organism evidence="4 5">
    <name type="scientific">Bacillus manliponensis</name>
    <dbReference type="NCBI Taxonomy" id="574376"/>
    <lineage>
        <taxon>Bacteria</taxon>
        <taxon>Bacillati</taxon>
        <taxon>Bacillota</taxon>
        <taxon>Bacilli</taxon>
        <taxon>Bacillales</taxon>
        <taxon>Bacillaceae</taxon>
        <taxon>Bacillus</taxon>
        <taxon>Bacillus cereus group</taxon>
    </lineage>
</organism>
<dbReference type="InterPro" id="IPR057326">
    <property type="entry name" value="KR_dom"/>
</dbReference>